<feature type="compositionally biased region" description="Polar residues" evidence="1">
    <location>
        <begin position="184"/>
        <end position="218"/>
    </location>
</feature>
<accession>A0A7I4YQ84</accession>
<evidence type="ECO:0000256" key="1">
    <source>
        <dbReference type="SAM" id="MobiDB-lite"/>
    </source>
</evidence>
<reference evidence="3" key="1">
    <citation type="submission" date="2020-12" db="UniProtKB">
        <authorList>
            <consortium name="WormBaseParasite"/>
        </authorList>
    </citation>
    <scope>IDENTIFICATION</scope>
    <source>
        <strain evidence="3">MHco3</strain>
    </source>
</reference>
<organism evidence="2 3">
    <name type="scientific">Haemonchus contortus</name>
    <name type="common">Barber pole worm</name>
    <dbReference type="NCBI Taxonomy" id="6289"/>
    <lineage>
        <taxon>Eukaryota</taxon>
        <taxon>Metazoa</taxon>
        <taxon>Ecdysozoa</taxon>
        <taxon>Nematoda</taxon>
        <taxon>Chromadorea</taxon>
        <taxon>Rhabditida</taxon>
        <taxon>Rhabditina</taxon>
        <taxon>Rhabditomorpha</taxon>
        <taxon>Strongyloidea</taxon>
        <taxon>Trichostrongylidae</taxon>
        <taxon>Haemonchus</taxon>
    </lineage>
</organism>
<keyword evidence="2" id="KW-1185">Reference proteome</keyword>
<dbReference type="OMA" id="CRRSIII"/>
<name>A0A7I4YQ84_HAECO</name>
<dbReference type="OrthoDB" id="10326019at2759"/>
<dbReference type="Proteomes" id="UP000025227">
    <property type="component" value="Unplaced"/>
</dbReference>
<proteinExistence type="predicted"/>
<evidence type="ECO:0000313" key="3">
    <source>
        <dbReference type="WBParaSite" id="HCON_00126530-00001"/>
    </source>
</evidence>
<feature type="region of interest" description="Disordered" evidence="1">
    <location>
        <begin position="179"/>
        <end position="229"/>
    </location>
</feature>
<dbReference type="WBParaSite" id="HCON_00126530-00001">
    <property type="protein sequence ID" value="HCON_00126530-00001"/>
    <property type="gene ID" value="HCON_00126530"/>
</dbReference>
<evidence type="ECO:0000313" key="2">
    <source>
        <dbReference type="Proteomes" id="UP000025227"/>
    </source>
</evidence>
<sequence>SEMSPNSSSGLHQLLLGLNDLERRKRAVSDNIQRRIKSANMVPAENELLFQMVARNFREFNTKFLVGKKRGNTSRQRLLEYWAAQITALGFSSRSPEQIHEKVRKAVDRCRRSIIIEKRAALRGLPEPHHSDIPYYLEPLKQVLLSEAEEAQAARPTMVTVDDDDGYCDSKEAVQNEIRAMNAQRPTSTPSFDTRSFKLPSTSQPGSSDLPSRSTPETDNGPLGAFSSLFDDAPSTSSMSCMDKDDLFDSNMKLALLQAELRAVEMKREYYAKKMKLAEAQMELTALQIERYRLINEKYGPQRITE</sequence>
<dbReference type="AlphaFoldDB" id="A0A7I4YQ84"/>
<protein>
    <submittedName>
        <fullName evidence="3">Regulatory protein zeste</fullName>
    </submittedName>
</protein>